<dbReference type="Proteomes" id="UP000029981">
    <property type="component" value="Chromosome 3"/>
</dbReference>
<sequence>MRQTAQFLKLRRVIVRLTIPTAATILRRLEGIARAVASDVHAVLVLGDKKRGADVAQVLDAVDGGAETGATVDEVAAIRLDPDGNVEAVNEAEVVVNDGVVDGEVEEGDGKSRWRGVAEDGA</sequence>
<evidence type="ECO:0000313" key="1">
    <source>
        <dbReference type="EMBL" id="KGN59011.1"/>
    </source>
</evidence>
<organism evidence="1 2">
    <name type="scientific">Cucumis sativus</name>
    <name type="common">Cucumber</name>
    <dbReference type="NCBI Taxonomy" id="3659"/>
    <lineage>
        <taxon>Eukaryota</taxon>
        <taxon>Viridiplantae</taxon>
        <taxon>Streptophyta</taxon>
        <taxon>Embryophyta</taxon>
        <taxon>Tracheophyta</taxon>
        <taxon>Spermatophyta</taxon>
        <taxon>Magnoliopsida</taxon>
        <taxon>eudicotyledons</taxon>
        <taxon>Gunneridae</taxon>
        <taxon>Pentapetalae</taxon>
        <taxon>rosids</taxon>
        <taxon>fabids</taxon>
        <taxon>Cucurbitales</taxon>
        <taxon>Cucurbitaceae</taxon>
        <taxon>Benincaseae</taxon>
        <taxon>Cucumis</taxon>
    </lineage>
</organism>
<protein>
    <submittedName>
        <fullName evidence="1">Uncharacterized protein</fullName>
    </submittedName>
</protein>
<dbReference type="Gramene" id="KGN59011">
    <property type="protein sequence ID" value="KGN59011"/>
    <property type="gene ID" value="Csa_3G743965"/>
</dbReference>
<proteinExistence type="predicted"/>
<reference evidence="1 2" key="1">
    <citation type="journal article" date="2009" name="Nat. Genet.">
        <title>The genome of the cucumber, Cucumis sativus L.</title>
        <authorList>
            <person name="Huang S."/>
            <person name="Li R."/>
            <person name="Zhang Z."/>
            <person name="Li L."/>
            <person name="Gu X."/>
            <person name="Fan W."/>
            <person name="Lucas W.J."/>
            <person name="Wang X."/>
            <person name="Xie B."/>
            <person name="Ni P."/>
            <person name="Ren Y."/>
            <person name="Zhu H."/>
            <person name="Li J."/>
            <person name="Lin K."/>
            <person name="Jin W."/>
            <person name="Fei Z."/>
            <person name="Li G."/>
            <person name="Staub J."/>
            <person name="Kilian A."/>
            <person name="van der Vossen E.A."/>
            <person name="Wu Y."/>
            <person name="Guo J."/>
            <person name="He J."/>
            <person name="Jia Z."/>
            <person name="Ren Y."/>
            <person name="Tian G."/>
            <person name="Lu Y."/>
            <person name="Ruan J."/>
            <person name="Qian W."/>
            <person name="Wang M."/>
            <person name="Huang Q."/>
            <person name="Li B."/>
            <person name="Xuan Z."/>
            <person name="Cao J."/>
            <person name="Asan"/>
            <person name="Wu Z."/>
            <person name="Zhang J."/>
            <person name="Cai Q."/>
            <person name="Bai Y."/>
            <person name="Zhao B."/>
            <person name="Han Y."/>
            <person name="Li Y."/>
            <person name="Li X."/>
            <person name="Wang S."/>
            <person name="Shi Q."/>
            <person name="Liu S."/>
            <person name="Cho W.K."/>
            <person name="Kim J.Y."/>
            <person name="Xu Y."/>
            <person name="Heller-Uszynska K."/>
            <person name="Miao H."/>
            <person name="Cheng Z."/>
            <person name="Zhang S."/>
            <person name="Wu J."/>
            <person name="Yang Y."/>
            <person name="Kang H."/>
            <person name="Li M."/>
            <person name="Liang H."/>
            <person name="Ren X."/>
            <person name="Shi Z."/>
            <person name="Wen M."/>
            <person name="Jian M."/>
            <person name="Yang H."/>
            <person name="Zhang G."/>
            <person name="Yang Z."/>
            <person name="Chen R."/>
            <person name="Liu S."/>
            <person name="Li J."/>
            <person name="Ma L."/>
            <person name="Liu H."/>
            <person name="Zhou Y."/>
            <person name="Zhao J."/>
            <person name="Fang X."/>
            <person name="Li G."/>
            <person name="Fang L."/>
            <person name="Li Y."/>
            <person name="Liu D."/>
            <person name="Zheng H."/>
            <person name="Zhang Y."/>
            <person name="Qin N."/>
            <person name="Li Z."/>
            <person name="Yang G."/>
            <person name="Yang S."/>
            <person name="Bolund L."/>
            <person name="Kristiansen K."/>
            <person name="Zheng H."/>
            <person name="Li S."/>
            <person name="Zhang X."/>
            <person name="Yang H."/>
            <person name="Wang J."/>
            <person name="Sun R."/>
            <person name="Zhang B."/>
            <person name="Jiang S."/>
            <person name="Wang J."/>
            <person name="Du Y."/>
            <person name="Li S."/>
        </authorList>
    </citation>
    <scope>NUCLEOTIDE SEQUENCE [LARGE SCALE GENOMIC DNA]</scope>
    <source>
        <strain evidence="2">cv. 9930</strain>
    </source>
</reference>
<reference evidence="1 2" key="4">
    <citation type="journal article" date="2011" name="BMC Genomics">
        <title>RNA-Seq improves annotation of protein-coding genes in the cucumber genome.</title>
        <authorList>
            <person name="Li Z."/>
            <person name="Zhang Z."/>
            <person name="Yan P."/>
            <person name="Huang S."/>
            <person name="Fei Z."/>
            <person name="Lin K."/>
        </authorList>
    </citation>
    <scope>NUCLEOTIDE SEQUENCE [LARGE SCALE GENOMIC DNA]</scope>
    <source>
        <strain evidence="2">cv. 9930</strain>
    </source>
</reference>
<reference evidence="1 2" key="3">
    <citation type="journal article" date="2010" name="BMC Genomics">
        <title>Transcriptome sequencing and comparative analysis of cucumber flowers with different sex types.</title>
        <authorList>
            <person name="Guo S."/>
            <person name="Zheng Y."/>
            <person name="Joung J.G."/>
            <person name="Liu S."/>
            <person name="Zhang Z."/>
            <person name="Crasta O.R."/>
            <person name="Sobral B.W."/>
            <person name="Xu Y."/>
            <person name="Huang S."/>
            <person name="Fei Z."/>
        </authorList>
    </citation>
    <scope>NUCLEOTIDE SEQUENCE [LARGE SCALE GENOMIC DNA]</scope>
    <source>
        <strain evidence="2">cv. 9930</strain>
    </source>
</reference>
<dbReference type="AlphaFoldDB" id="A0A0A0LGE6"/>
<name>A0A0A0LGE6_CUCSA</name>
<accession>A0A0A0LGE6</accession>
<keyword evidence="2" id="KW-1185">Reference proteome</keyword>
<gene>
    <name evidence="1" type="ORF">Csa_3G743965</name>
</gene>
<evidence type="ECO:0000313" key="2">
    <source>
        <dbReference type="Proteomes" id="UP000029981"/>
    </source>
</evidence>
<reference evidence="1 2" key="2">
    <citation type="journal article" date="2009" name="PLoS ONE">
        <title>An integrated genetic and cytogenetic map of the cucumber genome.</title>
        <authorList>
            <person name="Ren Y."/>
            <person name="Zhang Z."/>
            <person name="Liu J."/>
            <person name="Staub J.E."/>
            <person name="Han Y."/>
            <person name="Cheng Z."/>
            <person name="Li X."/>
            <person name="Lu J."/>
            <person name="Miao H."/>
            <person name="Kang H."/>
            <person name="Xie B."/>
            <person name="Gu X."/>
            <person name="Wang X."/>
            <person name="Du Y."/>
            <person name="Jin W."/>
            <person name="Huang S."/>
        </authorList>
    </citation>
    <scope>NUCLEOTIDE SEQUENCE [LARGE SCALE GENOMIC DNA]</scope>
    <source>
        <strain evidence="2">cv. 9930</strain>
    </source>
</reference>
<dbReference type="EMBL" id="CM002924">
    <property type="protein sequence ID" value="KGN59011.1"/>
    <property type="molecule type" value="Genomic_DNA"/>
</dbReference>